<evidence type="ECO:0000259" key="2">
    <source>
        <dbReference type="PROSITE" id="PS51186"/>
    </source>
</evidence>
<organism evidence="3 4">
    <name type="scientific">Candidatus Giovannonibacteria bacterium GW2011_GWB1_47_6b</name>
    <dbReference type="NCBI Taxonomy" id="1618655"/>
    <lineage>
        <taxon>Bacteria</taxon>
        <taxon>Candidatus Giovannoniibacteriota</taxon>
    </lineage>
</organism>
<name>A0A0G1T5B8_9BACT</name>
<evidence type="ECO:0000256" key="1">
    <source>
        <dbReference type="SAM" id="Phobius"/>
    </source>
</evidence>
<dbReference type="InterPro" id="IPR000182">
    <property type="entry name" value="GNAT_dom"/>
</dbReference>
<dbReference type="GO" id="GO:0016747">
    <property type="term" value="F:acyltransferase activity, transferring groups other than amino-acyl groups"/>
    <property type="evidence" value="ECO:0007669"/>
    <property type="project" value="InterPro"/>
</dbReference>
<dbReference type="Pfam" id="PF00583">
    <property type="entry name" value="Acetyltransf_1"/>
    <property type="match status" value="1"/>
</dbReference>
<dbReference type="SUPFAM" id="SSF55729">
    <property type="entry name" value="Acyl-CoA N-acyltransferases (Nat)"/>
    <property type="match status" value="1"/>
</dbReference>
<reference evidence="3 4" key="1">
    <citation type="journal article" date="2015" name="Nature">
        <title>rRNA introns, odd ribosomes, and small enigmatic genomes across a large radiation of phyla.</title>
        <authorList>
            <person name="Brown C.T."/>
            <person name="Hug L.A."/>
            <person name="Thomas B.C."/>
            <person name="Sharon I."/>
            <person name="Castelle C.J."/>
            <person name="Singh A."/>
            <person name="Wilkins M.J."/>
            <person name="Williams K.H."/>
            <person name="Banfield J.F."/>
        </authorList>
    </citation>
    <scope>NUCLEOTIDE SEQUENCE [LARGE SCALE GENOMIC DNA]</scope>
</reference>
<keyword evidence="1" id="KW-0472">Membrane</keyword>
<feature type="domain" description="N-acetyltransferase" evidence="2">
    <location>
        <begin position="1"/>
        <end position="194"/>
    </location>
</feature>
<proteinExistence type="predicted"/>
<accession>A0A0G1T5B8</accession>
<dbReference type="PROSITE" id="PS51186">
    <property type="entry name" value="GNAT"/>
    <property type="match status" value="1"/>
</dbReference>
<keyword evidence="1" id="KW-0812">Transmembrane</keyword>
<gene>
    <name evidence="3" type="ORF">UY02_C0010G0019</name>
</gene>
<dbReference type="CDD" id="cd04301">
    <property type="entry name" value="NAT_SF"/>
    <property type="match status" value="1"/>
</dbReference>
<protein>
    <recommendedName>
        <fullName evidence="2">N-acetyltransferase domain-containing protein</fullName>
    </recommendedName>
</protein>
<dbReference type="Gene3D" id="3.40.630.30">
    <property type="match status" value="1"/>
</dbReference>
<evidence type="ECO:0000313" key="4">
    <source>
        <dbReference type="Proteomes" id="UP000034682"/>
    </source>
</evidence>
<dbReference type="EMBL" id="LCOK01000010">
    <property type="protein sequence ID" value="KKU76932.1"/>
    <property type="molecule type" value="Genomic_DNA"/>
</dbReference>
<evidence type="ECO:0000313" key="3">
    <source>
        <dbReference type="EMBL" id="KKU76932.1"/>
    </source>
</evidence>
<dbReference type="Proteomes" id="UP000034682">
    <property type="component" value="Unassembled WGS sequence"/>
</dbReference>
<dbReference type="InterPro" id="IPR050276">
    <property type="entry name" value="MshD_Acetyltransferase"/>
</dbReference>
<feature type="transmembrane region" description="Helical" evidence="1">
    <location>
        <begin position="80"/>
        <end position="101"/>
    </location>
</feature>
<dbReference type="AlphaFoldDB" id="A0A0G1T5B8"/>
<sequence length="194" mass="22231">MNIRLAIREHASVVASLHQQEISSGFLSSLPRMFLAKFYEGIIRYPGGFCVVAEDGDRVVGFIAGITDMRAFSKFFLRHFFLAAVFLLPRMIGISIIRKFFESLRYSQRQDDLPKAELLTMAVAKDFQGRGVAKEMFTLFLGEMRARGVKVFRVLVGEKLQRAIAWYEKQGFRLAKSMSVHGKERSRIYLYTIS</sequence>
<dbReference type="PANTHER" id="PTHR43617">
    <property type="entry name" value="L-AMINO ACID N-ACETYLTRANSFERASE"/>
    <property type="match status" value="1"/>
</dbReference>
<keyword evidence="1" id="KW-1133">Transmembrane helix</keyword>
<comment type="caution">
    <text evidence="3">The sequence shown here is derived from an EMBL/GenBank/DDBJ whole genome shotgun (WGS) entry which is preliminary data.</text>
</comment>
<dbReference type="InterPro" id="IPR016181">
    <property type="entry name" value="Acyl_CoA_acyltransferase"/>
</dbReference>